<proteinExistence type="predicted"/>
<reference evidence="3" key="1">
    <citation type="submission" date="2016-10" db="EMBL/GenBank/DDBJ databases">
        <authorList>
            <person name="Varghese N."/>
            <person name="Submissions S."/>
        </authorList>
    </citation>
    <scope>NUCLEOTIDE SEQUENCE [LARGE SCALE GENOMIC DNA]</scope>
    <source>
        <strain evidence="3">DSM 44718</strain>
    </source>
</reference>
<dbReference type="RefSeq" id="WP_143049875.1">
    <property type="nucleotide sequence ID" value="NZ_BOND01000004.1"/>
</dbReference>
<protein>
    <submittedName>
        <fullName evidence="2">Sigma 54 modulation protein / S30EA ribosomal protein</fullName>
    </submittedName>
</protein>
<evidence type="ECO:0000313" key="3">
    <source>
        <dbReference type="Proteomes" id="UP000199632"/>
    </source>
</evidence>
<dbReference type="STRING" id="137265.SAMN05421684_5079"/>
<sequence>MQIQVQTDRNVDVSDGMVQRIESDVESGLSRFGDHVTRVEVHVGSETSGRPSVDDKRCVIEARLAGRQPVAVTHHAGSVGEACGGAVQKLESLIESKYGRSDNRKGGESLSHLEVRES</sequence>
<dbReference type="GO" id="GO:0005840">
    <property type="term" value="C:ribosome"/>
    <property type="evidence" value="ECO:0007669"/>
    <property type="project" value="UniProtKB-KW"/>
</dbReference>
<name>A0A1H3T396_9ACTN</name>
<dbReference type="Pfam" id="PF02482">
    <property type="entry name" value="Ribosomal_S30AE"/>
    <property type="match status" value="1"/>
</dbReference>
<dbReference type="SUPFAM" id="SSF69754">
    <property type="entry name" value="Ribosome binding protein Y (YfiA homologue)"/>
    <property type="match status" value="1"/>
</dbReference>
<dbReference type="InterPro" id="IPR036567">
    <property type="entry name" value="RHF-like"/>
</dbReference>
<evidence type="ECO:0000313" key="2">
    <source>
        <dbReference type="EMBL" id="SDZ44205.1"/>
    </source>
</evidence>
<dbReference type="Gene3D" id="3.30.160.100">
    <property type="entry name" value="Ribosome hibernation promotion factor-like"/>
    <property type="match status" value="1"/>
</dbReference>
<dbReference type="InterPro" id="IPR003489">
    <property type="entry name" value="RHF/RaiA"/>
</dbReference>
<keyword evidence="2" id="KW-0687">Ribonucleoprotein</keyword>
<keyword evidence="2" id="KW-0689">Ribosomal protein</keyword>
<feature type="region of interest" description="Disordered" evidence="1">
    <location>
        <begin position="97"/>
        <end position="118"/>
    </location>
</feature>
<dbReference type="AlphaFoldDB" id="A0A1H3T396"/>
<accession>A0A1H3T396</accession>
<gene>
    <name evidence="2" type="ORF">SAMN05421684_5079</name>
</gene>
<dbReference type="Proteomes" id="UP000199632">
    <property type="component" value="Unassembled WGS sequence"/>
</dbReference>
<keyword evidence="3" id="KW-1185">Reference proteome</keyword>
<organism evidence="2 3">
    <name type="scientific">Asanoa ishikariensis</name>
    <dbReference type="NCBI Taxonomy" id="137265"/>
    <lineage>
        <taxon>Bacteria</taxon>
        <taxon>Bacillati</taxon>
        <taxon>Actinomycetota</taxon>
        <taxon>Actinomycetes</taxon>
        <taxon>Micromonosporales</taxon>
        <taxon>Micromonosporaceae</taxon>
        <taxon>Asanoa</taxon>
    </lineage>
</organism>
<evidence type="ECO:0000256" key="1">
    <source>
        <dbReference type="SAM" id="MobiDB-lite"/>
    </source>
</evidence>
<dbReference type="EMBL" id="FNQB01000003">
    <property type="protein sequence ID" value="SDZ44205.1"/>
    <property type="molecule type" value="Genomic_DNA"/>
</dbReference>
<dbReference type="OrthoDB" id="121633at2"/>